<accession>A0ABM0TU58</accession>
<sequence>MEKSNFESLTEDHQMNILSRLPLKSLVKFLLVSKKWASMIRSTKFNVDYLSRSMTRPRVMFMVQRSTSQPPEPTMLWFDTVYKEQTLTTEPSYTEVLFYSVYQDEEPLLSSGQQQLRISLHAKYDVSQPIRGLICLRLQTKLAICNPGTRMFHTLPEIHS</sequence>
<gene>
    <name evidence="3" type="primary">LOC104715803</name>
</gene>
<dbReference type="PANTHER" id="PTHR31672">
    <property type="entry name" value="BNACNNG10540D PROTEIN"/>
    <property type="match status" value="1"/>
</dbReference>
<reference evidence="3" key="2">
    <citation type="submission" date="2025-08" db="UniProtKB">
        <authorList>
            <consortium name="RefSeq"/>
        </authorList>
    </citation>
    <scope>IDENTIFICATION</scope>
    <source>
        <tissue evidence="3">Leaf</tissue>
    </source>
</reference>
<dbReference type="GeneID" id="104715803"/>
<feature type="domain" description="F-box" evidence="1">
    <location>
        <begin position="9"/>
        <end position="49"/>
    </location>
</feature>
<dbReference type="SUPFAM" id="SSF81383">
    <property type="entry name" value="F-box domain"/>
    <property type="match status" value="1"/>
</dbReference>
<organism evidence="2 3">
    <name type="scientific">Camelina sativa</name>
    <name type="common">False flax</name>
    <name type="synonym">Myagrum sativum</name>
    <dbReference type="NCBI Taxonomy" id="90675"/>
    <lineage>
        <taxon>Eukaryota</taxon>
        <taxon>Viridiplantae</taxon>
        <taxon>Streptophyta</taxon>
        <taxon>Embryophyta</taxon>
        <taxon>Tracheophyta</taxon>
        <taxon>Spermatophyta</taxon>
        <taxon>Magnoliopsida</taxon>
        <taxon>eudicotyledons</taxon>
        <taxon>Gunneridae</taxon>
        <taxon>Pentapetalae</taxon>
        <taxon>rosids</taxon>
        <taxon>malvids</taxon>
        <taxon>Brassicales</taxon>
        <taxon>Brassicaceae</taxon>
        <taxon>Camelineae</taxon>
        <taxon>Camelina</taxon>
    </lineage>
</organism>
<dbReference type="RefSeq" id="XP_010431479.1">
    <property type="nucleotide sequence ID" value="XM_010433177.1"/>
</dbReference>
<dbReference type="InterPro" id="IPR036047">
    <property type="entry name" value="F-box-like_dom_sf"/>
</dbReference>
<protein>
    <submittedName>
        <fullName evidence="3">F-box protein At1g70970</fullName>
    </submittedName>
</protein>
<dbReference type="InterPro" id="IPR001810">
    <property type="entry name" value="F-box_dom"/>
</dbReference>
<dbReference type="Proteomes" id="UP000694864">
    <property type="component" value="Chromosome 9"/>
</dbReference>
<dbReference type="SMART" id="SM00256">
    <property type="entry name" value="FBOX"/>
    <property type="match status" value="1"/>
</dbReference>
<dbReference type="Pfam" id="PF00646">
    <property type="entry name" value="F-box"/>
    <property type="match status" value="1"/>
</dbReference>
<reference evidence="2" key="1">
    <citation type="journal article" date="2014" name="Nat. Commun.">
        <title>The emerging biofuel crop Camelina sativa retains a highly undifferentiated hexaploid genome structure.</title>
        <authorList>
            <person name="Kagale S."/>
            <person name="Koh C."/>
            <person name="Nixon J."/>
            <person name="Bollina V."/>
            <person name="Clarke W.E."/>
            <person name="Tuteja R."/>
            <person name="Spillane C."/>
            <person name="Robinson S.J."/>
            <person name="Links M.G."/>
            <person name="Clarke C."/>
            <person name="Higgins E.E."/>
            <person name="Huebert T."/>
            <person name="Sharpe A.G."/>
            <person name="Parkin I.A."/>
        </authorList>
    </citation>
    <scope>NUCLEOTIDE SEQUENCE [LARGE SCALE GENOMIC DNA]</scope>
    <source>
        <strain evidence="2">cv. DH55</strain>
    </source>
</reference>
<dbReference type="InterPro" id="IPR050796">
    <property type="entry name" value="SCF_F-box_component"/>
</dbReference>
<dbReference type="InterPro" id="IPR013187">
    <property type="entry name" value="F-box-assoc_dom_typ3"/>
</dbReference>
<evidence type="ECO:0000313" key="3">
    <source>
        <dbReference type="RefSeq" id="XP_010431479.1"/>
    </source>
</evidence>
<dbReference type="PANTHER" id="PTHR31672:SF3">
    <property type="entry name" value="F-BOX ASSOCIATED UBIQUITINATION EFFECTOR FAMILY PROTEIN"/>
    <property type="match status" value="1"/>
</dbReference>
<keyword evidence="2" id="KW-1185">Reference proteome</keyword>
<name>A0ABM0TU58_CAMSA</name>
<proteinExistence type="predicted"/>
<evidence type="ECO:0000259" key="1">
    <source>
        <dbReference type="SMART" id="SM00256"/>
    </source>
</evidence>
<dbReference type="Pfam" id="PF08268">
    <property type="entry name" value="FBA_3"/>
    <property type="match status" value="1"/>
</dbReference>
<evidence type="ECO:0000313" key="2">
    <source>
        <dbReference type="Proteomes" id="UP000694864"/>
    </source>
</evidence>